<evidence type="ECO:0000313" key="2">
    <source>
        <dbReference type="EMBL" id="CVL05506.1"/>
    </source>
</evidence>
<organism evidence="2 3">
    <name type="scientific">Fusarium mangiferae</name>
    <name type="common">Mango malformation disease fungus</name>
    <dbReference type="NCBI Taxonomy" id="192010"/>
    <lineage>
        <taxon>Eukaryota</taxon>
        <taxon>Fungi</taxon>
        <taxon>Dikarya</taxon>
        <taxon>Ascomycota</taxon>
        <taxon>Pezizomycotina</taxon>
        <taxon>Sordariomycetes</taxon>
        <taxon>Hypocreomycetidae</taxon>
        <taxon>Hypocreales</taxon>
        <taxon>Nectriaceae</taxon>
        <taxon>Fusarium</taxon>
        <taxon>Fusarium fujikuroi species complex</taxon>
    </lineage>
</organism>
<dbReference type="VEuPathDB" id="FungiDB:FMAN_10699"/>
<dbReference type="GeneID" id="65089952"/>
<feature type="region of interest" description="Disordered" evidence="1">
    <location>
        <begin position="44"/>
        <end position="81"/>
    </location>
</feature>
<protein>
    <submittedName>
        <fullName evidence="2">Uncharacterized protein</fullName>
    </submittedName>
</protein>
<reference evidence="3" key="1">
    <citation type="journal article" date="2016" name="Genome Biol. Evol.">
        <title>Comparative 'omics' of the Fusarium fujikuroi species complex highlights differences in genetic potential and metabolite synthesis.</title>
        <authorList>
            <person name="Niehaus E.-M."/>
            <person name="Muensterkoetter M."/>
            <person name="Proctor R.H."/>
            <person name="Brown D.W."/>
            <person name="Sharon A."/>
            <person name="Idan Y."/>
            <person name="Oren-Young L."/>
            <person name="Sieber C.M."/>
            <person name="Novak O."/>
            <person name="Pencik A."/>
            <person name="Tarkowska D."/>
            <person name="Hromadova K."/>
            <person name="Freeman S."/>
            <person name="Maymon M."/>
            <person name="Elazar M."/>
            <person name="Youssef S.A."/>
            <person name="El-Shabrawy E.S.M."/>
            <person name="Shalaby A.B.A."/>
            <person name="Houterman P."/>
            <person name="Brock N.L."/>
            <person name="Burkhardt I."/>
            <person name="Tsavkelova E.A."/>
            <person name="Dickschat J.S."/>
            <person name="Galuszka P."/>
            <person name="Gueldener U."/>
            <person name="Tudzynski B."/>
        </authorList>
    </citation>
    <scope>NUCLEOTIDE SEQUENCE [LARGE SCALE GENOMIC DNA]</scope>
    <source>
        <strain evidence="3">MRC7560</strain>
    </source>
</reference>
<accession>A0A1L7UED7</accession>
<comment type="caution">
    <text evidence="2">The sequence shown here is derived from an EMBL/GenBank/DDBJ whole genome shotgun (WGS) entry which is preliminary data.</text>
</comment>
<dbReference type="Proteomes" id="UP000184255">
    <property type="component" value="Unassembled WGS sequence"/>
</dbReference>
<feature type="compositionally biased region" description="Polar residues" evidence="1">
    <location>
        <begin position="44"/>
        <end position="60"/>
    </location>
</feature>
<dbReference type="RefSeq" id="XP_041689354.1">
    <property type="nucleotide sequence ID" value="XM_041823810.1"/>
</dbReference>
<evidence type="ECO:0000256" key="1">
    <source>
        <dbReference type="SAM" id="MobiDB-lite"/>
    </source>
</evidence>
<feature type="compositionally biased region" description="Acidic residues" evidence="1">
    <location>
        <begin position="137"/>
        <end position="147"/>
    </location>
</feature>
<evidence type="ECO:0000313" key="3">
    <source>
        <dbReference type="Proteomes" id="UP000184255"/>
    </source>
</evidence>
<gene>
    <name evidence="2" type="ORF">FMAN_10699</name>
</gene>
<dbReference type="EMBL" id="FCQH01000016">
    <property type="protein sequence ID" value="CVL05506.1"/>
    <property type="molecule type" value="Genomic_DNA"/>
</dbReference>
<sequence length="166" mass="18183">MITPPSQIYYISPRFPCQPTVNNNRHKGVRNLNVAKENKVANACTQAKESVRDGSSTDQPNADDEESSLFRGNPEKQKQMDQLEAFSETLAKLTTRAELFVNWFHKLSGSGSDSKNSITFQVSAARFSGKLTAFTFDEDGGDNEDGNDNGTNKADVANSPGLEFAL</sequence>
<dbReference type="AlphaFoldDB" id="A0A1L7UED7"/>
<keyword evidence="3" id="KW-1185">Reference proteome</keyword>
<name>A0A1L7UED7_FUSMA</name>
<feature type="region of interest" description="Disordered" evidence="1">
    <location>
        <begin position="137"/>
        <end position="166"/>
    </location>
</feature>
<proteinExistence type="predicted"/>